<feature type="compositionally biased region" description="Basic and acidic residues" evidence="6">
    <location>
        <begin position="181"/>
        <end position="192"/>
    </location>
</feature>
<dbReference type="InterPro" id="IPR042489">
    <property type="entry name" value="CapZ_alpha_1"/>
</dbReference>
<comment type="similarity">
    <text evidence="1 5">Belongs to the F-actin-capping protein alpha subunit family.</text>
</comment>
<dbReference type="Pfam" id="PF01267">
    <property type="entry name" value="F-actin_cap_A"/>
    <property type="match status" value="1"/>
</dbReference>
<name>A0AAJ6CM10_9BASI</name>
<feature type="region of interest" description="Disordered" evidence="6">
    <location>
        <begin position="162"/>
        <end position="201"/>
    </location>
</feature>
<dbReference type="PRINTS" id="PR00191">
    <property type="entry name" value="FACTINCAPA"/>
</dbReference>
<dbReference type="InterPro" id="IPR017865">
    <property type="entry name" value="F-actin_cap_asu_CS"/>
</dbReference>
<proteinExistence type="inferred from homology"/>
<dbReference type="GO" id="GO:0030479">
    <property type="term" value="C:actin cortical patch"/>
    <property type="evidence" value="ECO:0007669"/>
    <property type="project" value="TreeGrafter"/>
</dbReference>
<accession>A0AAJ6CM10</accession>
<sequence length="358" mass="39815">MTCSRDAVQACVNMLLQTPPGQENQVLHDIKGILEGTVSSDQVEDHARPVLLQYAHEQLLPVSIDLEGQSDHAIVCEAAKLDGKYYHPRLSCTFVYDPSQVSAVQVTSIPRPTSEAETLRSAVDEELSKYMCRHFHAGVCSTFLPSSYISARQAASETASIQDADVKGQKEGSASSVHATTTERAEVTRDEASQTCPTDQEFKSEVLQSPLTECAPSTGAPEPVSTPTLTLHIVGNKYNLRNFWSGRWRSTYVFDLSTKAFTRADIRVQTHYFENGNVQMQTQYSDAMPVFQSTGCTAADVIRAIEVHEQHYQTKLFESTDLLREDAFKALRRTLPITREKVDWDKAVSYKIGAELTK</sequence>
<dbReference type="Gene3D" id="3.30.1140.60">
    <property type="entry name" value="F-actin capping protein, alpha subunit"/>
    <property type="match status" value="1"/>
</dbReference>
<dbReference type="Proteomes" id="UP001217582">
    <property type="component" value="Chromosome 3"/>
</dbReference>
<protein>
    <recommendedName>
        <fullName evidence="2 5">F-actin-capping protein subunit alpha</fullName>
    </recommendedName>
</protein>
<evidence type="ECO:0000256" key="4">
    <source>
        <dbReference type="ARBA" id="ARBA00023203"/>
    </source>
</evidence>
<dbReference type="PANTHER" id="PTHR10653:SF0">
    <property type="entry name" value="F-ACTIN-CAPPING PROTEIN SUBUNIT ALPHA"/>
    <property type="match status" value="1"/>
</dbReference>
<dbReference type="InterPro" id="IPR042276">
    <property type="entry name" value="CapZ_alpha/beta_2"/>
</dbReference>
<dbReference type="Gene3D" id="3.90.1150.210">
    <property type="entry name" value="F-actin capping protein, beta subunit"/>
    <property type="match status" value="1"/>
</dbReference>
<dbReference type="GO" id="GO:0030036">
    <property type="term" value="P:actin cytoskeleton organization"/>
    <property type="evidence" value="ECO:0007669"/>
    <property type="project" value="TreeGrafter"/>
</dbReference>
<evidence type="ECO:0000256" key="3">
    <source>
        <dbReference type="ARBA" id="ARBA00022467"/>
    </source>
</evidence>
<gene>
    <name evidence="7" type="primary">CAP1</name>
    <name evidence="7" type="ORF">MARU1_001889</name>
</gene>
<keyword evidence="4 5" id="KW-0009">Actin-binding</keyword>
<dbReference type="GO" id="GO:0051016">
    <property type="term" value="P:barbed-end actin filament capping"/>
    <property type="evidence" value="ECO:0007669"/>
    <property type="project" value="UniProtKB-UniRule"/>
</dbReference>
<dbReference type="EMBL" id="CP119918">
    <property type="protein sequence ID" value="WFD15865.1"/>
    <property type="molecule type" value="Genomic_DNA"/>
</dbReference>
<evidence type="ECO:0000313" key="7">
    <source>
        <dbReference type="EMBL" id="WFD15865.1"/>
    </source>
</evidence>
<dbReference type="GO" id="GO:0008290">
    <property type="term" value="C:F-actin capping protein complex"/>
    <property type="evidence" value="ECO:0007669"/>
    <property type="project" value="UniProtKB-UniRule"/>
</dbReference>
<organism evidence="7 8">
    <name type="scientific">Malassezia arunalokei</name>
    <dbReference type="NCBI Taxonomy" id="1514897"/>
    <lineage>
        <taxon>Eukaryota</taxon>
        <taxon>Fungi</taxon>
        <taxon>Dikarya</taxon>
        <taxon>Basidiomycota</taxon>
        <taxon>Ustilaginomycotina</taxon>
        <taxon>Malasseziomycetes</taxon>
        <taxon>Malasseziales</taxon>
        <taxon>Malasseziaceae</taxon>
        <taxon>Malassezia</taxon>
    </lineage>
</organism>
<evidence type="ECO:0000256" key="1">
    <source>
        <dbReference type="ARBA" id="ARBA00010479"/>
    </source>
</evidence>
<dbReference type="InterPro" id="IPR002189">
    <property type="entry name" value="CapZ_alpha"/>
</dbReference>
<comment type="function">
    <text evidence="5">F-actin-capping proteins bind in a Ca(2+)-independent manner to the fast growing ends of actin filaments (barbed end) thereby blocking the exchange of subunits at these ends. Unlike other capping proteins (such as gelsolin and severin), these proteins do not sever actin filaments.</text>
</comment>
<evidence type="ECO:0000256" key="2">
    <source>
        <dbReference type="ARBA" id="ARBA00014038"/>
    </source>
</evidence>
<reference evidence="7 8" key="1">
    <citation type="submission" date="2023-03" db="EMBL/GenBank/DDBJ databases">
        <title>Mating type loci evolution in Malassezia.</title>
        <authorList>
            <person name="Coelho M.A."/>
        </authorList>
    </citation>
    <scope>NUCLEOTIDE SEQUENCE [LARGE SCALE GENOMIC DNA]</scope>
    <source>
        <strain evidence="7 8">CBS 13387</strain>
    </source>
</reference>
<comment type="subunit">
    <text evidence="5">Heterodimer of an alpha and a beta subunit.</text>
</comment>
<evidence type="ECO:0000313" key="8">
    <source>
        <dbReference type="Proteomes" id="UP001217582"/>
    </source>
</evidence>
<keyword evidence="3 5" id="KW-0117">Actin capping</keyword>
<dbReference type="SUPFAM" id="SSF90096">
    <property type="entry name" value="Subunits of heterodimeric actin filament capping protein Capz"/>
    <property type="match status" value="1"/>
</dbReference>
<evidence type="ECO:0000256" key="6">
    <source>
        <dbReference type="SAM" id="MobiDB-lite"/>
    </source>
</evidence>
<dbReference type="InterPro" id="IPR037282">
    <property type="entry name" value="CapZ_alpha/beta"/>
</dbReference>
<dbReference type="AlphaFoldDB" id="A0AAJ6CM10"/>
<keyword evidence="8" id="KW-1185">Reference proteome</keyword>
<dbReference type="PROSITE" id="PS00749">
    <property type="entry name" value="F_ACTIN_CAPPING_A_2"/>
    <property type="match status" value="1"/>
</dbReference>
<dbReference type="PANTHER" id="PTHR10653">
    <property type="entry name" value="F-ACTIN-CAPPING PROTEIN SUBUNIT ALPHA"/>
    <property type="match status" value="1"/>
</dbReference>
<dbReference type="GO" id="GO:0051015">
    <property type="term" value="F:actin filament binding"/>
    <property type="evidence" value="ECO:0007669"/>
    <property type="project" value="TreeGrafter"/>
</dbReference>
<evidence type="ECO:0000256" key="5">
    <source>
        <dbReference type="RuleBase" id="RU365077"/>
    </source>
</evidence>